<dbReference type="Proteomes" id="UP000595448">
    <property type="component" value="Chromosome"/>
</dbReference>
<evidence type="ECO:0000313" key="2">
    <source>
        <dbReference type="Proteomes" id="UP000595448"/>
    </source>
</evidence>
<gene>
    <name evidence="1" type="ORF">JIP62_04870</name>
</gene>
<keyword evidence="2" id="KW-1185">Reference proteome</keyword>
<accession>A0ABX7BRA7</accession>
<evidence type="ECO:0000313" key="1">
    <source>
        <dbReference type="EMBL" id="QQQ20169.1"/>
    </source>
</evidence>
<protein>
    <submittedName>
        <fullName evidence="1">Uncharacterized protein</fullName>
    </submittedName>
</protein>
<name>A0ABX7BRA7_9CAUL</name>
<reference evidence="1 2" key="1">
    <citation type="submission" date="2021-01" db="EMBL/GenBank/DDBJ databases">
        <title>Brevundimonas vitis sp. nov., an bacterium isolated from grape (Vitis vinifera).</title>
        <authorList>
            <person name="Jiang L."/>
            <person name="Lee J."/>
        </authorList>
    </citation>
    <scope>NUCLEOTIDE SEQUENCE [LARGE SCALE GENOMIC DNA]</scope>
    <source>
        <strain evidence="1 2">GRTSA-9</strain>
    </source>
</reference>
<dbReference type="EMBL" id="CP067977">
    <property type="protein sequence ID" value="QQQ20169.1"/>
    <property type="molecule type" value="Genomic_DNA"/>
</dbReference>
<organism evidence="1 2">
    <name type="scientific">Brevundimonas vitisensis</name>
    <dbReference type="NCBI Taxonomy" id="2800818"/>
    <lineage>
        <taxon>Bacteria</taxon>
        <taxon>Pseudomonadati</taxon>
        <taxon>Pseudomonadota</taxon>
        <taxon>Alphaproteobacteria</taxon>
        <taxon>Caulobacterales</taxon>
        <taxon>Caulobacteraceae</taxon>
        <taxon>Brevundimonas</taxon>
    </lineage>
</organism>
<dbReference type="RefSeq" id="WP_201104802.1">
    <property type="nucleotide sequence ID" value="NZ_CP067977.1"/>
</dbReference>
<sequence>MSPPRLAIPEQVTTPCRLERLAPRPTLADLEAAYMARGAALVACDAARHLAVQTLIAERELQDRWR</sequence>
<proteinExistence type="predicted"/>